<keyword evidence="2" id="KW-0548">Nucleotidyltransferase</keyword>
<dbReference type="Pfam" id="PF13966">
    <property type="entry name" value="zf-RVT"/>
    <property type="match status" value="1"/>
</dbReference>
<dbReference type="InterPro" id="IPR017451">
    <property type="entry name" value="F-box-assoc_interact_dom"/>
</dbReference>
<gene>
    <name evidence="2" type="ORF">ISN44_As08g025050</name>
</gene>
<feature type="domain" description="Reverse transcriptase" evidence="1">
    <location>
        <begin position="1"/>
        <end position="348"/>
    </location>
</feature>
<dbReference type="NCBIfam" id="TIGR01640">
    <property type="entry name" value="F_box_assoc_1"/>
    <property type="match status" value="1"/>
</dbReference>
<dbReference type="OrthoDB" id="1023747at2759"/>
<dbReference type="EMBL" id="JAEFBJ010000008">
    <property type="protein sequence ID" value="KAG7582960.1"/>
    <property type="molecule type" value="Genomic_DNA"/>
</dbReference>
<accession>A0A8T2B8U1</accession>
<keyword evidence="2" id="KW-0695">RNA-directed DNA polymerase</keyword>
<dbReference type="Pfam" id="PF07734">
    <property type="entry name" value="FBA_1"/>
    <property type="match status" value="1"/>
</dbReference>
<keyword evidence="2" id="KW-0808">Transferase</keyword>
<organism evidence="2 3">
    <name type="scientific">Arabidopsis suecica</name>
    <name type="common">Swedish thale-cress</name>
    <name type="synonym">Cardaminopsis suecica</name>
    <dbReference type="NCBI Taxonomy" id="45249"/>
    <lineage>
        <taxon>Eukaryota</taxon>
        <taxon>Viridiplantae</taxon>
        <taxon>Streptophyta</taxon>
        <taxon>Embryophyta</taxon>
        <taxon>Tracheophyta</taxon>
        <taxon>Spermatophyta</taxon>
        <taxon>Magnoliopsida</taxon>
        <taxon>eudicotyledons</taxon>
        <taxon>Gunneridae</taxon>
        <taxon>Pentapetalae</taxon>
        <taxon>rosids</taxon>
        <taxon>malvids</taxon>
        <taxon>Brassicales</taxon>
        <taxon>Brassicaceae</taxon>
        <taxon>Camelineae</taxon>
        <taxon>Arabidopsis</taxon>
    </lineage>
</organism>
<dbReference type="InterPro" id="IPR006527">
    <property type="entry name" value="F-box-assoc_dom_typ1"/>
</dbReference>
<dbReference type="AlphaFoldDB" id="A0A8T2B8U1"/>
<dbReference type="PROSITE" id="PS50878">
    <property type="entry name" value="RT_POL"/>
    <property type="match status" value="1"/>
</dbReference>
<evidence type="ECO:0000313" key="2">
    <source>
        <dbReference type="EMBL" id="KAG7582960.1"/>
    </source>
</evidence>
<dbReference type="InterPro" id="IPR000477">
    <property type="entry name" value="RT_dom"/>
</dbReference>
<dbReference type="InterPro" id="IPR026960">
    <property type="entry name" value="RVT-Znf"/>
</dbReference>
<comment type="caution">
    <text evidence="2">The sequence shown here is derived from an EMBL/GenBank/DDBJ whole genome shotgun (WGS) entry which is preliminary data.</text>
</comment>
<dbReference type="PANTHER" id="PTHR33116:SF84">
    <property type="entry name" value="RNA-DIRECTED DNA POLYMERASE"/>
    <property type="match status" value="1"/>
</dbReference>
<evidence type="ECO:0000259" key="1">
    <source>
        <dbReference type="PROSITE" id="PS50878"/>
    </source>
</evidence>
<keyword evidence="3" id="KW-1185">Reference proteome</keyword>
<dbReference type="GO" id="GO:0003964">
    <property type="term" value="F:RNA-directed DNA polymerase activity"/>
    <property type="evidence" value="ECO:0007669"/>
    <property type="project" value="UniProtKB-KW"/>
</dbReference>
<evidence type="ECO:0000313" key="3">
    <source>
        <dbReference type="Proteomes" id="UP000694251"/>
    </source>
</evidence>
<dbReference type="Proteomes" id="UP000694251">
    <property type="component" value="Chromosome 8"/>
</dbReference>
<reference evidence="2 3" key="1">
    <citation type="submission" date="2020-12" db="EMBL/GenBank/DDBJ databases">
        <title>Concerted genomic and epigenomic changes stabilize Arabidopsis allopolyploids.</title>
        <authorList>
            <person name="Chen Z."/>
        </authorList>
    </citation>
    <scope>NUCLEOTIDE SEQUENCE [LARGE SCALE GENOMIC DNA]</scope>
    <source>
        <strain evidence="2">As9502</strain>
        <tissue evidence="2">Leaf</tissue>
    </source>
</reference>
<sequence>MAAAGAAGAAVGIVVDYNLQNQITGNQEVQDVLMRSVEDWLTAEDWQVLFVNRDLFLPINQALIPVETAGLFRADSTHNWDRNVWRIRSKEAKTFVATCNDDLRKRKPLLQLVMTMTTRLKQVLPNFVAGNRSAFVEDRLLIENVLLATELVKGYHKNSTSSRCAIKIDISKAFDSVQWSFLKNVLSAMEFPPVFVHWIMLCVTTASFSVQVNGELAGYFNSSQGLRQGCSLSPYLFVISMDVLSKLLDKAAGLHKFGYNPRCKNIGLTHLSFADDLMVLSDGKVRSIEGRSLTSHQEIVDKFHFTVGSLPVRYLGLPLVTKRLSSSDYLPLIEQIKKKIGSWSSRFLSYAGRLNLISSVLWSICNFWMGAFRLPRKCIRDIDKLCSAFLWSGGELKTTKAKIAWEDVCKPKQEGGLGLRSLKEANDVCCLELIWRIVSHGDSLWVKWVYKFLLKQVSFWAVKETTCLGSWMWKKMLKCRDTAKLLCKVEIKNGTRAFFWYDDWGVIDMGISKNATVSEAWTNRRRRRHRVEPLNQIEEMLALKWSTRNQETDRVLWKGKNNVFQPIFSTKDTWNHTRTTSNKVAWYMGVWFAQATPKHSFCMWLAVQNRLSTGDRMLQWNRGVNATCLLCNNAQESRDHIFFACDYTTEIWGNLAKNIYKQSYSTDWNTIINSVSVNWRNRTSWFLARSVLQASVYTIWRERNGRKHGTTPNPAIRLIKWIDSHILSIFFNGIDIDPSADQKGKLTCLYDDSEQVKISQAFHCEGLLLCVIKDDKGSLVVWNPYLGQTRWIDMTGTCTLLDTIIRVAATKILRFIDGRQFDCRYEIYDFDFNLWTTLDVTPHWCLNYCRGFRNYGVTLKGNTYWCAIRRNSNALRVDHIICFDFTSERFGPLMHLPFIRDRCASLVTLSCVREEKLAVLFCYYDTVEVWITTKIDAEKMSWSKFLTVKMCVDLLDSLAEGSFFIDEVKKVAMIFDKRMHRDTVYIVGEAGYYKEVDLGGPDDKYFFPLVCSYFPSLVQIKKPAGWRRKQQSSLENVYVIKTYRDLSHMKS</sequence>
<name>A0A8T2B8U1_ARASU</name>
<dbReference type="CDD" id="cd01650">
    <property type="entry name" value="RT_nLTR_like"/>
    <property type="match status" value="1"/>
</dbReference>
<dbReference type="PANTHER" id="PTHR33116">
    <property type="entry name" value="REVERSE TRANSCRIPTASE ZINC-BINDING DOMAIN-CONTAINING PROTEIN-RELATED-RELATED"/>
    <property type="match status" value="1"/>
</dbReference>
<protein>
    <submittedName>
        <fullName evidence="2">Reverse transcriptase zinc-binding domain</fullName>
    </submittedName>
</protein>
<proteinExistence type="predicted"/>
<dbReference type="Pfam" id="PF00078">
    <property type="entry name" value="RVT_1"/>
    <property type="match status" value="1"/>
</dbReference>